<dbReference type="EMBL" id="CAKP01000113">
    <property type="protein sequence ID" value="CCJ34213.1"/>
    <property type="molecule type" value="Genomic_DNA"/>
</dbReference>
<comment type="similarity">
    <text evidence="1">In the C-terminal section; belongs to the class-I pyridoxal-phosphate-dependent aminotransferase family.</text>
</comment>
<name>I7LK57_9CLOT</name>
<gene>
    <name evidence="7" type="ORF">CAAU_2129</name>
</gene>
<dbReference type="GO" id="GO:0030170">
    <property type="term" value="F:pyridoxal phosphate binding"/>
    <property type="evidence" value="ECO:0007669"/>
    <property type="project" value="InterPro"/>
</dbReference>
<dbReference type="InterPro" id="IPR036390">
    <property type="entry name" value="WH_DNA-bd_sf"/>
</dbReference>
<dbReference type="GO" id="GO:0003677">
    <property type="term" value="F:DNA binding"/>
    <property type="evidence" value="ECO:0007669"/>
    <property type="project" value="UniProtKB-KW"/>
</dbReference>
<organism evidence="7 8">
    <name type="scientific">Caloramator australicus RC3</name>
    <dbReference type="NCBI Taxonomy" id="857293"/>
    <lineage>
        <taxon>Bacteria</taxon>
        <taxon>Bacillati</taxon>
        <taxon>Bacillota</taxon>
        <taxon>Clostridia</taxon>
        <taxon>Eubacteriales</taxon>
        <taxon>Clostridiaceae</taxon>
        <taxon>Caloramator</taxon>
    </lineage>
</organism>
<dbReference type="PANTHER" id="PTHR46577:SF1">
    <property type="entry name" value="HTH-TYPE TRANSCRIPTIONAL REGULATORY PROTEIN GABR"/>
    <property type="match status" value="1"/>
</dbReference>
<keyword evidence="3" id="KW-0805">Transcription regulation</keyword>
<dbReference type="GO" id="GO:0004069">
    <property type="term" value="F:L-aspartate:2-oxoglutarate aminotransferase activity"/>
    <property type="evidence" value="ECO:0007669"/>
    <property type="project" value="UniProtKB-EC"/>
</dbReference>
<dbReference type="CDD" id="cd07377">
    <property type="entry name" value="WHTH_GntR"/>
    <property type="match status" value="1"/>
</dbReference>
<dbReference type="InterPro" id="IPR015424">
    <property type="entry name" value="PyrdxlP-dep_Trfase"/>
</dbReference>
<dbReference type="AlphaFoldDB" id="I7LK57"/>
<dbReference type="CDD" id="cd00609">
    <property type="entry name" value="AAT_like"/>
    <property type="match status" value="1"/>
</dbReference>
<dbReference type="OrthoDB" id="9802328at2"/>
<dbReference type="PANTHER" id="PTHR46577">
    <property type="entry name" value="HTH-TYPE TRANSCRIPTIONAL REGULATORY PROTEIN GABR"/>
    <property type="match status" value="1"/>
</dbReference>
<dbReference type="InterPro" id="IPR051446">
    <property type="entry name" value="HTH_trans_reg/aminotransferase"/>
</dbReference>
<dbReference type="Pfam" id="PF00392">
    <property type="entry name" value="GntR"/>
    <property type="match status" value="1"/>
</dbReference>
<evidence type="ECO:0000259" key="6">
    <source>
        <dbReference type="PROSITE" id="PS50949"/>
    </source>
</evidence>
<keyword evidence="2" id="KW-0663">Pyridoxal phosphate</keyword>
<dbReference type="GO" id="GO:0003700">
    <property type="term" value="F:DNA-binding transcription factor activity"/>
    <property type="evidence" value="ECO:0007669"/>
    <property type="project" value="InterPro"/>
</dbReference>
<sequence>MKFYENIKLDEFSSEPKYIQLYEILKNLIEEGAIKPDEKLPTIRELSKKLSVNTVTVVNAYKLLEQKGYIYTKVGSGTFVSKQNDEKIQVFSENPLATNIKREEINLGINFSTLTPQSSLFPVEDFKFVINRILDRDGASAFNYVEPQGYFPLRESIWKYLRECGVECEIDNISIVSGAQQGIDLVAKVLVNFNDAIVVESPTYTGAAAIFKNRGANIIEIPIKEDGLDLDELEDVLKKQRVKLIYVMPNYQNPTSITYSLEKKLELINLALKYNTYILEDDFLTEINFSKKPNEPLKTLDFCDRVIFIKSFSKIFMPGLRLAVIVSPFNISRNLVFAKQNTDISTSGLIQRAFDLYLREGLWTRHLNNLKDIYYKRYCLMKEKLSEIKDIRFKDPKGGIHFWIESELDATIIAYNAKKRGIAIAPGRAFYFDSRSSNNFRLSFAQTDYDDITNGINILKEIFDEIKMPG</sequence>
<reference evidence="7 8" key="1">
    <citation type="journal article" date="2011" name="J. Bacteriol.">
        <title>Draft genome sequence of Caloramator australicus strain RC3T, a thermoanaerobe from the Great Artesian Basin of Australia.</title>
        <authorList>
            <person name="Ogg C.D."/>
            <person name="Patel B.K.C."/>
        </authorList>
    </citation>
    <scope>NUCLEOTIDE SEQUENCE [LARGE SCALE GENOMIC DNA]</scope>
    <source>
        <strain evidence="7 8">RC3</strain>
    </source>
</reference>
<evidence type="ECO:0000256" key="1">
    <source>
        <dbReference type="ARBA" id="ARBA00005384"/>
    </source>
</evidence>
<dbReference type="Gene3D" id="3.40.640.10">
    <property type="entry name" value="Type I PLP-dependent aspartate aminotransferase-like (Major domain)"/>
    <property type="match status" value="1"/>
</dbReference>
<keyword evidence="7" id="KW-0808">Transferase</keyword>
<proteinExistence type="inferred from homology"/>
<comment type="caution">
    <text evidence="7">The sequence shown here is derived from an EMBL/GenBank/DDBJ whole genome shotgun (WGS) entry which is preliminary data.</text>
</comment>
<dbReference type="SMART" id="SM00345">
    <property type="entry name" value="HTH_GNTR"/>
    <property type="match status" value="1"/>
</dbReference>
<evidence type="ECO:0000313" key="8">
    <source>
        <dbReference type="Proteomes" id="UP000007652"/>
    </source>
</evidence>
<keyword evidence="4" id="KW-0238">DNA-binding</keyword>
<dbReference type="eggNOG" id="COG1167">
    <property type="taxonomic scope" value="Bacteria"/>
</dbReference>
<feature type="domain" description="HTH gntR-type" evidence="6">
    <location>
        <begin position="15"/>
        <end position="83"/>
    </location>
</feature>
<dbReference type="InterPro" id="IPR004839">
    <property type="entry name" value="Aminotransferase_I/II_large"/>
</dbReference>
<evidence type="ECO:0000313" key="7">
    <source>
        <dbReference type="EMBL" id="CCJ34213.1"/>
    </source>
</evidence>
<evidence type="ECO:0000256" key="5">
    <source>
        <dbReference type="ARBA" id="ARBA00023163"/>
    </source>
</evidence>
<dbReference type="Proteomes" id="UP000007652">
    <property type="component" value="Unassembled WGS sequence"/>
</dbReference>
<accession>I7LK57</accession>
<dbReference type="PROSITE" id="PS50949">
    <property type="entry name" value="HTH_GNTR"/>
    <property type="match status" value="1"/>
</dbReference>
<dbReference type="STRING" id="857293.CAAU_2129"/>
<evidence type="ECO:0000256" key="4">
    <source>
        <dbReference type="ARBA" id="ARBA00023125"/>
    </source>
</evidence>
<evidence type="ECO:0000256" key="3">
    <source>
        <dbReference type="ARBA" id="ARBA00023015"/>
    </source>
</evidence>
<dbReference type="Gene3D" id="1.10.10.10">
    <property type="entry name" value="Winged helix-like DNA-binding domain superfamily/Winged helix DNA-binding domain"/>
    <property type="match status" value="1"/>
</dbReference>
<dbReference type="Gene3D" id="3.90.1150.10">
    <property type="entry name" value="Aspartate Aminotransferase, domain 1"/>
    <property type="match status" value="1"/>
</dbReference>
<dbReference type="InterPro" id="IPR036388">
    <property type="entry name" value="WH-like_DNA-bd_sf"/>
</dbReference>
<dbReference type="EC" id="2.6.1.1" evidence="7"/>
<dbReference type="InterPro" id="IPR015422">
    <property type="entry name" value="PyrdxlP-dep_Trfase_small"/>
</dbReference>
<protein>
    <submittedName>
        <fullName evidence="7">Transcriptional regulator, GntR family domain / Aspartate aminotransferase</fullName>
        <ecNumber evidence="7">2.6.1.1</ecNumber>
    </submittedName>
</protein>
<dbReference type="SUPFAM" id="SSF53383">
    <property type="entry name" value="PLP-dependent transferases"/>
    <property type="match status" value="1"/>
</dbReference>
<dbReference type="SUPFAM" id="SSF46785">
    <property type="entry name" value="Winged helix' DNA-binding domain"/>
    <property type="match status" value="1"/>
</dbReference>
<dbReference type="InterPro" id="IPR000524">
    <property type="entry name" value="Tscrpt_reg_HTH_GntR"/>
</dbReference>
<keyword evidence="8" id="KW-1185">Reference proteome</keyword>
<dbReference type="InterPro" id="IPR015421">
    <property type="entry name" value="PyrdxlP-dep_Trfase_major"/>
</dbReference>
<keyword evidence="7" id="KW-0032">Aminotransferase</keyword>
<keyword evidence="5" id="KW-0804">Transcription</keyword>
<dbReference type="RefSeq" id="WP_008909469.1">
    <property type="nucleotide sequence ID" value="NZ_CAKP01000113.1"/>
</dbReference>
<evidence type="ECO:0000256" key="2">
    <source>
        <dbReference type="ARBA" id="ARBA00022898"/>
    </source>
</evidence>
<dbReference type="Pfam" id="PF00155">
    <property type="entry name" value="Aminotran_1_2"/>
    <property type="match status" value="1"/>
</dbReference>